<dbReference type="EMBL" id="JH660647">
    <property type="protein sequence ID" value="EIM25606.1"/>
    <property type="molecule type" value="Genomic_DNA"/>
</dbReference>
<dbReference type="eggNOG" id="COG2120">
    <property type="taxonomic scope" value="Bacteria"/>
</dbReference>
<accession>I4YNR4</accession>
<dbReference type="HOGENOM" id="CLU_1089304_0_0_5"/>
<dbReference type="SUPFAM" id="SSF102588">
    <property type="entry name" value="LmbE-like"/>
    <property type="match status" value="1"/>
</dbReference>
<dbReference type="OrthoDB" id="128519at2"/>
<dbReference type="Pfam" id="PF02585">
    <property type="entry name" value="PIG-L"/>
    <property type="match status" value="1"/>
</dbReference>
<dbReference type="STRING" id="864069.MicloDRAFT_00063330"/>
<gene>
    <name evidence="1" type="ORF">MicloDRAFT_00063330</name>
</gene>
<evidence type="ECO:0000313" key="1">
    <source>
        <dbReference type="EMBL" id="EIM25606.1"/>
    </source>
</evidence>
<proteinExistence type="predicted"/>
<sequence>MQNTCEDEFDLFLLPHQDDEFGAFFLIDSSLSLGRTPIIIFLTNGEYGRATTDQRNAESSKVLRQLGVDSERIWYLGTSSAIKDQGLAESLETIFDAVLAALNQYGKPLTIKSVYAPSWEGGHPDHDAAALLAIAIGRALCRESHVYQFPLYNSNKKIFFPYTVLKPILEAGPVKELRIPAKRRLKYLKLCADYKSQWRTFIGLVPFIFTQYVTRGTQQIQALTALTTSGRPHRGPLLYERRGWQTWGKFEQKVAAFRQKHELPLLSRPDAP</sequence>
<name>I4YNR4_9HYPH</name>
<organism evidence="1 2">
    <name type="scientific">Microvirga lotononidis</name>
    <dbReference type="NCBI Taxonomy" id="864069"/>
    <lineage>
        <taxon>Bacteria</taxon>
        <taxon>Pseudomonadati</taxon>
        <taxon>Pseudomonadota</taxon>
        <taxon>Alphaproteobacteria</taxon>
        <taxon>Hyphomicrobiales</taxon>
        <taxon>Methylobacteriaceae</taxon>
        <taxon>Microvirga</taxon>
    </lineage>
</organism>
<dbReference type="PATRIC" id="fig|864069.3.peg.6780"/>
<protein>
    <submittedName>
        <fullName evidence="1">Putative LmbE-like protein</fullName>
    </submittedName>
</protein>
<evidence type="ECO:0000313" key="2">
    <source>
        <dbReference type="Proteomes" id="UP000003947"/>
    </source>
</evidence>
<keyword evidence="2" id="KW-1185">Reference proteome</keyword>
<dbReference type="AlphaFoldDB" id="I4YNR4"/>
<dbReference type="InterPro" id="IPR024078">
    <property type="entry name" value="LmbE-like_dom_sf"/>
</dbReference>
<dbReference type="InterPro" id="IPR003737">
    <property type="entry name" value="GlcNAc_PI_deacetylase-related"/>
</dbReference>
<dbReference type="Proteomes" id="UP000003947">
    <property type="component" value="Unassembled WGS sequence"/>
</dbReference>
<dbReference type="Gene3D" id="3.40.50.10320">
    <property type="entry name" value="LmbE-like"/>
    <property type="match status" value="1"/>
</dbReference>
<reference evidence="1 2" key="1">
    <citation type="submission" date="2012-02" db="EMBL/GenBank/DDBJ databases">
        <title>Improved High-Quality Draft sequence of Microvirga sp. WSM3557.</title>
        <authorList>
            <consortium name="US DOE Joint Genome Institute"/>
            <person name="Lucas S."/>
            <person name="Han J."/>
            <person name="Lapidus A."/>
            <person name="Cheng J.-F."/>
            <person name="Goodwin L."/>
            <person name="Pitluck S."/>
            <person name="Peters L."/>
            <person name="Zhang X."/>
            <person name="Detter J.C."/>
            <person name="Han C."/>
            <person name="Tapia R."/>
            <person name="Land M."/>
            <person name="Hauser L."/>
            <person name="Kyrpides N."/>
            <person name="Ivanova N."/>
            <person name="Pagani I."/>
            <person name="Brau L."/>
            <person name="Yates R."/>
            <person name="O'Hara G."/>
            <person name="Rui T."/>
            <person name="Howieson J."/>
            <person name="Reeve W."/>
            <person name="Woyke T."/>
        </authorList>
    </citation>
    <scope>NUCLEOTIDE SEQUENCE [LARGE SCALE GENOMIC DNA]</scope>
    <source>
        <strain evidence="1 2">WSM3557</strain>
    </source>
</reference>
<dbReference type="RefSeq" id="WP_009494065.1">
    <property type="nucleotide sequence ID" value="NZ_CP141048.1"/>
</dbReference>